<evidence type="ECO:0008006" key="5">
    <source>
        <dbReference type="Google" id="ProtNLM"/>
    </source>
</evidence>
<keyword evidence="4" id="KW-1185">Reference proteome</keyword>
<protein>
    <recommendedName>
        <fullName evidence="5">ABC transporter substrate-binding protein</fullName>
    </recommendedName>
</protein>
<feature type="region of interest" description="Disordered" evidence="1">
    <location>
        <begin position="29"/>
        <end position="58"/>
    </location>
</feature>
<dbReference type="OrthoDB" id="9787283at2"/>
<dbReference type="PROSITE" id="PS51257">
    <property type="entry name" value="PROKAR_LIPOPROTEIN"/>
    <property type="match status" value="1"/>
</dbReference>
<evidence type="ECO:0000256" key="1">
    <source>
        <dbReference type="SAM" id="MobiDB-lite"/>
    </source>
</evidence>
<dbReference type="RefSeq" id="WP_065852001.1">
    <property type="nucleotide sequence ID" value="NZ_LYPC01000014.1"/>
</dbReference>
<accession>A0A1C1A3F2</accession>
<gene>
    <name evidence="3" type="ORF">A8709_13340</name>
</gene>
<dbReference type="Proteomes" id="UP000093309">
    <property type="component" value="Unassembled WGS sequence"/>
</dbReference>
<feature type="chain" id="PRO_5039508114" description="ABC transporter substrate-binding protein" evidence="2">
    <location>
        <begin position="26"/>
        <end position="574"/>
    </location>
</feature>
<dbReference type="Gene3D" id="3.40.190.10">
    <property type="entry name" value="Periplasmic binding protein-like II"/>
    <property type="match status" value="2"/>
</dbReference>
<evidence type="ECO:0000313" key="3">
    <source>
        <dbReference type="EMBL" id="OCT15091.1"/>
    </source>
</evidence>
<feature type="signal peptide" evidence="2">
    <location>
        <begin position="1"/>
        <end position="25"/>
    </location>
</feature>
<dbReference type="SUPFAM" id="SSF53850">
    <property type="entry name" value="Periplasmic binding protein-like II"/>
    <property type="match status" value="1"/>
</dbReference>
<evidence type="ECO:0000256" key="2">
    <source>
        <dbReference type="SAM" id="SignalP"/>
    </source>
</evidence>
<dbReference type="PANTHER" id="PTHR43649">
    <property type="entry name" value="ARABINOSE-BINDING PROTEIN-RELATED"/>
    <property type="match status" value="1"/>
</dbReference>
<organism evidence="3 4">
    <name type="scientific">Paenibacillus pectinilyticus</name>
    <dbReference type="NCBI Taxonomy" id="512399"/>
    <lineage>
        <taxon>Bacteria</taxon>
        <taxon>Bacillati</taxon>
        <taxon>Bacillota</taxon>
        <taxon>Bacilli</taxon>
        <taxon>Bacillales</taxon>
        <taxon>Paenibacillaceae</taxon>
        <taxon>Paenibacillus</taxon>
    </lineage>
</organism>
<evidence type="ECO:0000313" key="4">
    <source>
        <dbReference type="Proteomes" id="UP000093309"/>
    </source>
</evidence>
<dbReference type="EMBL" id="LYPC01000014">
    <property type="protein sequence ID" value="OCT15091.1"/>
    <property type="molecule type" value="Genomic_DNA"/>
</dbReference>
<dbReference type="InterPro" id="IPR050490">
    <property type="entry name" value="Bact_solute-bd_prot1"/>
</dbReference>
<feature type="compositionally biased region" description="Low complexity" evidence="1">
    <location>
        <begin position="29"/>
        <end position="42"/>
    </location>
</feature>
<sequence length="574" mass="64034">MKRKRLNQYMIVTCCLMLSVLSACSSSTSSENSASPSASSKAENTTTPSKPTAIDPLGKYSTPITITAVRRTVQGQKYADGQSMDNNSWINYYKDMGVNVKYSWSVDATQFENKMNVAVSTSDLPDLMPQITGSQASKLIKGDQLMDMKPYLDKYLSPLAKQILYSDGGSIMNATVTSDGKQYLLPLTAADMRADIKSLWIRKDWLDKLNLQVPKTTQDFENIAKAFTEGDPDGDGKADTYGFGIAGKNNLILDWGGTDGVFEMFHAQPGPWWDESLFYEKDSSGKIDWSGNKPGVKQALSLLQDMYKKGYLAKDFGTADLPQDFAAGKVGMYIGRWWQAGWPLPDLKKKDPKSDWIVVGMPSSDAQPTKPYGYRPGNVYTAVSKNSKNPEAIVKMINWYVEKVYGPNADFQHFNNSDITNNMGDTALAAPFQVIDPYQQAKDYAAVSAAVKSKDPSKLNPSQKPHYDEIQKYQQDPTYVVGWTDWMNYSGVDGTPGKYHFETVQESNILKNAFFNVPDDLMVSKVPAYKKMAEEIMTKIIYNQAPVDDWDKTVNSWNQLGGAEILQDVQKYVK</sequence>
<dbReference type="STRING" id="512399.A8709_13340"/>
<dbReference type="AlphaFoldDB" id="A0A1C1A3F2"/>
<reference evidence="4" key="1">
    <citation type="submission" date="2016-05" db="EMBL/GenBank/DDBJ databases">
        <title>Paenibacillus oryzae. sp. nov., isolated from the rice root.</title>
        <authorList>
            <person name="Zhang J."/>
            <person name="Zhang X."/>
        </authorList>
    </citation>
    <scope>NUCLEOTIDE SEQUENCE [LARGE SCALE GENOMIC DNA]</scope>
    <source>
        <strain evidence="4">KCTC13222</strain>
    </source>
</reference>
<name>A0A1C1A3F2_9BACL</name>
<proteinExistence type="predicted"/>
<comment type="caution">
    <text evidence="3">The sequence shown here is derived from an EMBL/GenBank/DDBJ whole genome shotgun (WGS) entry which is preliminary data.</text>
</comment>
<dbReference type="PANTHER" id="PTHR43649:SF12">
    <property type="entry name" value="DIACETYLCHITOBIOSE BINDING PROTEIN DASA"/>
    <property type="match status" value="1"/>
</dbReference>
<keyword evidence="2" id="KW-0732">Signal</keyword>